<feature type="compositionally biased region" description="Basic and acidic residues" evidence="1">
    <location>
        <begin position="114"/>
        <end position="139"/>
    </location>
</feature>
<dbReference type="Proteomes" id="UP000011082">
    <property type="component" value="Unassembled WGS sequence"/>
</dbReference>
<feature type="region of interest" description="Disordered" evidence="1">
    <location>
        <begin position="62"/>
        <end position="163"/>
    </location>
</feature>
<accession>L2GPN2</accession>
<organism evidence="2 3">
    <name type="scientific">Vittaforma corneae (strain ATCC 50505)</name>
    <name type="common">Microsporidian parasite</name>
    <name type="synonym">Nosema corneum</name>
    <dbReference type="NCBI Taxonomy" id="993615"/>
    <lineage>
        <taxon>Eukaryota</taxon>
        <taxon>Fungi</taxon>
        <taxon>Fungi incertae sedis</taxon>
        <taxon>Microsporidia</taxon>
        <taxon>Nosematidae</taxon>
        <taxon>Vittaforma</taxon>
    </lineage>
</organism>
<feature type="compositionally biased region" description="Polar residues" evidence="1">
    <location>
        <begin position="79"/>
        <end position="103"/>
    </location>
</feature>
<dbReference type="GeneID" id="19881034"/>
<evidence type="ECO:0000313" key="2">
    <source>
        <dbReference type="EMBL" id="ELA42564.1"/>
    </source>
</evidence>
<evidence type="ECO:0000256" key="1">
    <source>
        <dbReference type="SAM" id="MobiDB-lite"/>
    </source>
</evidence>
<dbReference type="RefSeq" id="XP_007603769.1">
    <property type="nucleotide sequence ID" value="XM_007603707.1"/>
</dbReference>
<gene>
    <name evidence="2" type="ORF">VICG_00316</name>
</gene>
<dbReference type="VEuPathDB" id="MicrosporidiaDB:VICG_00316"/>
<sequence length="184" mass="20619">MKNETLFKEILDSLGVKNIYTDGFKPEQIFYQLEDKLGNRYSSLESKVNSKYSKFVEKRLQTASEGLGGPGNESEDGLNSESEGSTIDEISSSATLNKRNNQVGVDGENNVDLQEDRCDSTDKDDSVDLEREFHGRSDSDEISGSSEDSMHIEPELWDESSSDTEFINLPACEVMKILRKSKNK</sequence>
<name>L2GPN2_VITCO</name>
<dbReference type="AlphaFoldDB" id="L2GPN2"/>
<reference evidence="3" key="1">
    <citation type="submission" date="2011-05" db="EMBL/GenBank/DDBJ databases">
        <title>The genome sequence of Vittaforma corneae strain ATCC 50505.</title>
        <authorList>
            <consortium name="The Broad Institute Genome Sequencing Platform"/>
            <person name="Cuomo C."/>
            <person name="Didier E."/>
            <person name="Bowers L."/>
            <person name="Young S.K."/>
            <person name="Zeng Q."/>
            <person name="Gargeya S."/>
            <person name="Fitzgerald M."/>
            <person name="Haas B."/>
            <person name="Abouelleil A."/>
            <person name="Alvarado L."/>
            <person name="Arachchi H.M."/>
            <person name="Berlin A."/>
            <person name="Chapman S.B."/>
            <person name="Gearin G."/>
            <person name="Goldberg J."/>
            <person name="Griggs A."/>
            <person name="Gujja S."/>
            <person name="Hansen M."/>
            <person name="Heiman D."/>
            <person name="Howarth C."/>
            <person name="Larimer J."/>
            <person name="Lui A."/>
            <person name="MacDonald P.J.P."/>
            <person name="McCowen C."/>
            <person name="Montmayeur A."/>
            <person name="Murphy C."/>
            <person name="Neiman D."/>
            <person name="Pearson M."/>
            <person name="Priest M."/>
            <person name="Roberts A."/>
            <person name="Saif S."/>
            <person name="Shea T."/>
            <person name="Sisk P."/>
            <person name="Stolte C."/>
            <person name="Sykes S."/>
            <person name="Wortman J."/>
            <person name="Nusbaum C."/>
            <person name="Birren B."/>
        </authorList>
    </citation>
    <scope>NUCLEOTIDE SEQUENCE [LARGE SCALE GENOMIC DNA]</scope>
    <source>
        <strain evidence="3">ATCC 50505</strain>
    </source>
</reference>
<dbReference type="HOGENOM" id="CLU_1469328_0_0_1"/>
<keyword evidence="3" id="KW-1185">Reference proteome</keyword>
<protein>
    <submittedName>
        <fullName evidence="2">Uncharacterized protein</fullName>
    </submittedName>
</protein>
<dbReference type="InParanoid" id="L2GPN2"/>
<dbReference type="EMBL" id="JH370131">
    <property type="protein sequence ID" value="ELA42564.1"/>
    <property type="molecule type" value="Genomic_DNA"/>
</dbReference>
<proteinExistence type="predicted"/>
<dbReference type="OrthoDB" id="2195362at2759"/>
<evidence type="ECO:0000313" key="3">
    <source>
        <dbReference type="Proteomes" id="UP000011082"/>
    </source>
</evidence>